<reference evidence="3 4" key="1">
    <citation type="submission" date="2018-11" db="EMBL/GenBank/DDBJ databases">
        <title>Species Designations Belie Phenotypic and Genotypic Heterogeneity in Oral Streptococci.</title>
        <authorList>
            <person name="Velsko I."/>
        </authorList>
    </citation>
    <scope>NUCLEOTIDE SEQUENCE [LARGE SCALE GENOMIC DNA]</scope>
    <source>
        <strain evidence="2 4">BCC37</strain>
        <strain evidence="1 3">KLC03</strain>
    </source>
</reference>
<gene>
    <name evidence="2" type="ORF">D8869_05350</name>
    <name evidence="1" type="ORF">D8887_01050</name>
</gene>
<dbReference type="EMBL" id="RJND01000003">
    <property type="protein sequence ID" value="RSI52881.1"/>
    <property type="molecule type" value="Genomic_DNA"/>
</dbReference>
<comment type="caution">
    <text evidence="1">The sequence shown here is derived from an EMBL/GenBank/DDBJ whole genome shotgun (WGS) entry which is preliminary data.</text>
</comment>
<accession>A0A3R9HP14</accession>
<dbReference type="AlphaFoldDB" id="A0A3R9HP14"/>
<organism evidence="1 3">
    <name type="scientific">Streptococcus sanguinis</name>
    <dbReference type="NCBI Taxonomy" id="1305"/>
    <lineage>
        <taxon>Bacteria</taxon>
        <taxon>Bacillati</taxon>
        <taxon>Bacillota</taxon>
        <taxon>Bacilli</taxon>
        <taxon>Lactobacillales</taxon>
        <taxon>Streptococcaceae</taxon>
        <taxon>Streptococcus</taxon>
    </lineage>
</organism>
<evidence type="ECO:0000313" key="3">
    <source>
        <dbReference type="Proteomes" id="UP000269317"/>
    </source>
</evidence>
<dbReference type="EMBL" id="RJML01000001">
    <property type="protein sequence ID" value="RSI12247.1"/>
    <property type="molecule type" value="Genomic_DNA"/>
</dbReference>
<dbReference type="Proteomes" id="UP000280406">
    <property type="component" value="Unassembled WGS sequence"/>
</dbReference>
<name>A0A3R9HP14_STRSA</name>
<dbReference type="Proteomes" id="UP000269317">
    <property type="component" value="Unassembled WGS sequence"/>
</dbReference>
<sequence length="69" mass="8502">MEHLYKTKKGISELFDIPLKTLNNDLTEMRRIEQFQDFILKPSHKRVYISIEGYERFLQYKQKKYEEAM</sequence>
<proteinExistence type="predicted"/>
<dbReference type="RefSeq" id="WP_003036575.1">
    <property type="nucleotide sequence ID" value="NZ_CP076614.1"/>
</dbReference>
<protein>
    <recommendedName>
        <fullName evidence="5">DNA-binding protein</fullName>
    </recommendedName>
</protein>
<evidence type="ECO:0008006" key="5">
    <source>
        <dbReference type="Google" id="ProtNLM"/>
    </source>
</evidence>
<evidence type="ECO:0000313" key="2">
    <source>
        <dbReference type="EMBL" id="RSI52881.1"/>
    </source>
</evidence>
<evidence type="ECO:0000313" key="1">
    <source>
        <dbReference type="EMBL" id="RSI12247.1"/>
    </source>
</evidence>
<evidence type="ECO:0000313" key="4">
    <source>
        <dbReference type="Proteomes" id="UP000280406"/>
    </source>
</evidence>